<feature type="region of interest" description="Disordered" evidence="1">
    <location>
        <begin position="1"/>
        <end position="32"/>
    </location>
</feature>
<feature type="compositionally biased region" description="Basic residues" evidence="1">
    <location>
        <begin position="86"/>
        <end position="95"/>
    </location>
</feature>
<keyword evidence="3" id="KW-1185">Reference proteome</keyword>
<reference evidence="2 3" key="1">
    <citation type="journal article" date="2020" name="IScience">
        <title>Genome Sequencing of the Endangered Kingdonia uniflora (Circaeasteraceae, Ranunculales) Reveals Potential Mechanisms of Evolutionary Specialization.</title>
        <authorList>
            <person name="Sun Y."/>
            <person name="Deng T."/>
            <person name="Zhang A."/>
            <person name="Moore M.J."/>
            <person name="Landis J.B."/>
            <person name="Lin N."/>
            <person name="Zhang H."/>
            <person name="Zhang X."/>
            <person name="Huang J."/>
            <person name="Zhang X."/>
            <person name="Sun H."/>
            <person name="Wang H."/>
        </authorList>
    </citation>
    <scope>NUCLEOTIDE SEQUENCE [LARGE SCALE GENOMIC DNA]</scope>
    <source>
        <strain evidence="2">TB1705</strain>
        <tissue evidence="2">Leaf</tissue>
    </source>
</reference>
<sequence>QPPLTLSSDEDPEPLEVGHSSTESNGWRTPNSENIFIDVSDTEQYRGTSHSYRNYTTKRQRNITELDDSSGDSDVPTKDTTPLGRRILKRPKFSQ</sequence>
<gene>
    <name evidence="2" type="ORF">GIB67_022628</name>
</gene>
<feature type="region of interest" description="Disordered" evidence="1">
    <location>
        <begin position="56"/>
        <end position="95"/>
    </location>
</feature>
<accession>A0A7J7P871</accession>
<feature type="compositionally biased region" description="Polar residues" evidence="1">
    <location>
        <begin position="19"/>
        <end position="32"/>
    </location>
</feature>
<dbReference type="EMBL" id="JACGCM010000155">
    <property type="protein sequence ID" value="KAF6175626.1"/>
    <property type="molecule type" value="Genomic_DNA"/>
</dbReference>
<comment type="caution">
    <text evidence="2">The sequence shown here is derived from an EMBL/GenBank/DDBJ whole genome shotgun (WGS) entry which is preliminary data.</text>
</comment>
<dbReference type="Proteomes" id="UP000541444">
    <property type="component" value="Unassembled WGS sequence"/>
</dbReference>
<protein>
    <submittedName>
        <fullName evidence="2">Uncharacterized protein</fullName>
    </submittedName>
</protein>
<evidence type="ECO:0000256" key="1">
    <source>
        <dbReference type="SAM" id="MobiDB-lite"/>
    </source>
</evidence>
<name>A0A7J7P871_9MAGN</name>
<feature type="non-terminal residue" evidence="2">
    <location>
        <position position="95"/>
    </location>
</feature>
<dbReference type="AlphaFoldDB" id="A0A7J7P871"/>
<evidence type="ECO:0000313" key="3">
    <source>
        <dbReference type="Proteomes" id="UP000541444"/>
    </source>
</evidence>
<evidence type="ECO:0000313" key="2">
    <source>
        <dbReference type="EMBL" id="KAF6175626.1"/>
    </source>
</evidence>
<proteinExistence type="predicted"/>
<organism evidence="2 3">
    <name type="scientific">Kingdonia uniflora</name>
    <dbReference type="NCBI Taxonomy" id="39325"/>
    <lineage>
        <taxon>Eukaryota</taxon>
        <taxon>Viridiplantae</taxon>
        <taxon>Streptophyta</taxon>
        <taxon>Embryophyta</taxon>
        <taxon>Tracheophyta</taxon>
        <taxon>Spermatophyta</taxon>
        <taxon>Magnoliopsida</taxon>
        <taxon>Ranunculales</taxon>
        <taxon>Circaeasteraceae</taxon>
        <taxon>Kingdonia</taxon>
    </lineage>
</organism>